<sequence>MIRPLLWLPLLAVSASATLAQEASLEKRAMKLHALASGTYCDEAGSGYVPDDAFQSWTFDYTPSWSDGSDTETVTLVQVFCTSGAYNVSHAFYWEREFDGLQPLSLAVPSFDIRYEVEDDIDSKVLGIDVTGMSTQAILVNAEFDPKAKVITAHSLWRGLGDASSSGTWFFDDGQFTLVQYEIDASYDGEANPEIVVDYLAAQGG</sequence>
<evidence type="ECO:0000313" key="3">
    <source>
        <dbReference type="Proteomes" id="UP000825799"/>
    </source>
</evidence>
<dbReference type="Proteomes" id="UP000825799">
    <property type="component" value="Chromosome"/>
</dbReference>
<proteinExistence type="predicted"/>
<dbReference type="EMBL" id="CP080590">
    <property type="protein sequence ID" value="QYO78519.1"/>
    <property type="molecule type" value="Genomic_DNA"/>
</dbReference>
<dbReference type="RefSeq" id="WP_220306984.1">
    <property type="nucleotide sequence ID" value="NZ_CP080590.1"/>
</dbReference>
<name>A0ABX8WL57_9HYPH</name>
<keyword evidence="3" id="KW-1185">Reference proteome</keyword>
<dbReference type="InterPro" id="IPR009560">
    <property type="entry name" value="DUF1176"/>
</dbReference>
<reference evidence="2 3" key="1">
    <citation type="submission" date="2021-08" db="EMBL/GenBank/DDBJ databases">
        <title>Devosia salina sp. nov., isolated from the South China Sea sediment.</title>
        <authorList>
            <person name="Zhou Z."/>
        </authorList>
    </citation>
    <scope>NUCLEOTIDE SEQUENCE [LARGE SCALE GENOMIC DNA]</scope>
    <source>
        <strain evidence="2 3">SCS-3</strain>
    </source>
</reference>
<dbReference type="Pfam" id="PF06674">
    <property type="entry name" value="DUF1176"/>
    <property type="match status" value="1"/>
</dbReference>
<accession>A0ABX8WL57</accession>
<feature type="signal peptide" evidence="1">
    <location>
        <begin position="1"/>
        <end position="20"/>
    </location>
</feature>
<protein>
    <submittedName>
        <fullName evidence="2">DUF1176 domain-containing protein</fullName>
    </submittedName>
</protein>
<gene>
    <name evidence="2" type="ORF">K1X15_08255</name>
</gene>
<evidence type="ECO:0000313" key="2">
    <source>
        <dbReference type="EMBL" id="QYO78519.1"/>
    </source>
</evidence>
<evidence type="ECO:0000256" key="1">
    <source>
        <dbReference type="SAM" id="SignalP"/>
    </source>
</evidence>
<feature type="chain" id="PRO_5047074410" evidence="1">
    <location>
        <begin position="21"/>
        <end position="205"/>
    </location>
</feature>
<organism evidence="2 3">
    <name type="scientific">Devosia salina</name>
    <dbReference type="NCBI Taxonomy" id="2860336"/>
    <lineage>
        <taxon>Bacteria</taxon>
        <taxon>Pseudomonadati</taxon>
        <taxon>Pseudomonadota</taxon>
        <taxon>Alphaproteobacteria</taxon>
        <taxon>Hyphomicrobiales</taxon>
        <taxon>Devosiaceae</taxon>
        <taxon>Devosia</taxon>
    </lineage>
</organism>
<keyword evidence="1" id="KW-0732">Signal</keyword>